<keyword evidence="4" id="KW-0812">Transmembrane</keyword>
<dbReference type="NCBIfam" id="NF033788">
    <property type="entry name" value="HTH_metalloreg"/>
    <property type="match status" value="1"/>
</dbReference>
<dbReference type="InterPro" id="IPR036390">
    <property type="entry name" value="WH_DNA-bd_sf"/>
</dbReference>
<feature type="transmembrane region" description="Helical" evidence="4">
    <location>
        <begin position="33"/>
        <end position="53"/>
    </location>
</feature>
<keyword evidence="1" id="KW-0805">Transcription regulation</keyword>
<dbReference type="GO" id="GO:0003700">
    <property type="term" value="F:DNA-binding transcription factor activity"/>
    <property type="evidence" value="ECO:0007669"/>
    <property type="project" value="InterPro"/>
</dbReference>
<dbReference type="InterPro" id="IPR051011">
    <property type="entry name" value="Metal_resp_trans_reg"/>
</dbReference>
<comment type="caution">
    <text evidence="6">The sequence shown here is derived from an EMBL/GenBank/DDBJ whole genome shotgun (WGS) entry which is preliminary data.</text>
</comment>
<sequence>MRIVRITINYSNLKPVSYLSDTDTRAENAENALFFNISIVFVLLKYVCFVITLELNARTFEVSILMHRVFSQVVDSESASELLAALAHPVRLEVFRELMAHGANGVSAGNLALAVELAPNALSFHLNRLKQAGLVSAQRAGQQTIYRAGLNTMRELVSYLDATCCNEVAGGCGPQCPPKPTTPKENGS</sequence>
<dbReference type="PANTHER" id="PTHR43132:SF2">
    <property type="entry name" value="ARSENICAL RESISTANCE OPERON REPRESSOR ARSR-RELATED"/>
    <property type="match status" value="1"/>
</dbReference>
<name>A0A831R252_9GAMM</name>
<dbReference type="InterPro" id="IPR011991">
    <property type="entry name" value="ArsR-like_HTH"/>
</dbReference>
<keyword evidence="4" id="KW-1133">Transmembrane helix</keyword>
<dbReference type="InterPro" id="IPR036388">
    <property type="entry name" value="WH-like_DNA-bd_sf"/>
</dbReference>
<reference evidence="6" key="1">
    <citation type="journal article" date="2020" name="mSystems">
        <title>Genome- and Community-Level Interaction Insights into Carbon Utilization and Element Cycling Functions of Hydrothermarchaeota in Hydrothermal Sediment.</title>
        <authorList>
            <person name="Zhou Z."/>
            <person name="Liu Y."/>
            <person name="Xu W."/>
            <person name="Pan J."/>
            <person name="Luo Z.H."/>
            <person name="Li M."/>
        </authorList>
    </citation>
    <scope>NUCLEOTIDE SEQUENCE [LARGE SCALE GENOMIC DNA]</scope>
    <source>
        <strain evidence="6">HyVt-357</strain>
    </source>
</reference>
<evidence type="ECO:0000256" key="3">
    <source>
        <dbReference type="ARBA" id="ARBA00023163"/>
    </source>
</evidence>
<dbReference type="SUPFAM" id="SSF46785">
    <property type="entry name" value="Winged helix' DNA-binding domain"/>
    <property type="match status" value="1"/>
</dbReference>
<evidence type="ECO:0000259" key="5">
    <source>
        <dbReference type="PROSITE" id="PS50987"/>
    </source>
</evidence>
<evidence type="ECO:0000256" key="1">
    <source>
        <dbReference type="ARBA" id="ARBA00023015"/>
    </source>
</evidence>
<organism evidence="6">
    <name type="scientific">Marinobacter antarcticus</name>
    <dbReference type="NCBI Taxonomy" id="564117"/>
    <lineage>
        <taxon>Bacteria</taxon>
        <taxon>Pseudomonadati</taxon>
        <taxon>Pseudomonadota</taxon>
        <taxon>Gammaproteobacteria</taxon>
        <taxon>Pseudomonadales</taxon>
        <taxon>Marinobacteraceae</taxon>
        <taxon>Marinobacter</taxon>
    </lineage>
</organism>
<keyword evidence="2" id="KW-0238">DNA-binding</keyword>
<dbReference type="SMART" id="SM00418">
    <property type="entry name" value="HTH_ARSR"/>
    <property type="match status" value="1"/>
</dbReference>
<dbReference type="Pfam" id="PF12840">
    <property type="entry name" value="HTH_20"/>
    <property type="match status" value="1"/>
</dbReference>
<protein>
    <submittedName>
        <fullName evidence="6">Transcriptional regulator</fullName>
    </submittedName>
</protein>
<keyword evidence="3" id="KW-0804">Transcription</keyword>
<dbReference type="CDD" id="cd00090">
    <property type="entry name" value="HTH_ARSR"/>
    <property type="match status" value="1"/>
</dbReference>
<keyword evidence="4" id="KW-0472">Membrane</keyword>
<evidence type="ECO:0000313" key="6">
    <source>
        <dbReference type="EMBL" id="HEA50725.1"/>
    </source>
</evidence>
<evidence type="ECO:0000256" key="4">
    <source>
        <dbReference type="SAM" id="Phobius"/>
    </source>
</evidence>
<dbReference type="AlphaFoldDB" id="A0A831R252"/>
<dbReference type="GO" id="GO:0003677">
    <property type="term" value="F:DNA binding"/>
    <property type="evidence" value="ECO:0007669"/>
    <property type="project" value="UniProtKB-KW"/>
</dbReference>
<dbReference type="PANTHER" id="PTHR43132">
    <property type="entry name" value="ARSENICAL RESISTANCE OPERON REPRESSOR ARSR-RELATED"/>
    <property type="match status" value="1"/>
</dbReference>
<dbReference type="EMBL" id="DRGY01000001">
    <property type="protein sequence ID" value="HEA50725.1"/>
    <property type="molecule type" value="Genomic_DNA"/>
</dbReference>
<gene>
    <name evidence="6" type="ORF">ENI00_00080</name>
</gene>
<feature type="domain" description="HTH arsR-type" evidence="5">
    <location>
        <begin position="71"/>
        <end position="168"/>
    </location>
</feature>
<dbReference type="PROSITE" id="PS50987">
    <property type="entry name" value="HTH_ARSR_2"/>
    <property type="match status" value="1"/>
</dbReference>
<dbReference type="Proteomes" id="UP000885748">
    <property type="component" value="Unassembled WGS sequence"/>
</dbReference>
<dbReference type="RefSeq" id="WP_304096995.1">
    <property type="nucleotide sequence ID" value="NZ_DRGY01000001.1"/>
</dbReference>
<dbReference type="PRINTS" id="PR00778">
    <property type="entry name" value="HTHARSR"/>
</dbReference>
<accession>A0A831R252</accession>
<dbReference type="Gene3D" id="1.10.10.10">
    <property type="entry name" value="Winged helix-like DNA-binding domain superfamily/Winged helix DNA-binding domain"/>
    <property type="match status" value="1"/>
</dbReference>
<dbReference type="InterPro" id="IPR001845">
    <property type="entry name" value="HTH_ArsR_DNA-bd_dom"/>
</dbReference>
<evidence type="ECO:0000256" key="2">
    <source>
        <dbReference type="ARBA" id="ARBA00023125"/>
    </source>
</evidence>
<proteinExistence type="predicted"/>